<keyword evidence="1" id="KW-0732">Signal</keyword>
<dbReference type="Gene3D" id="3.40.33.10">
    <property type="entry name" value="CAP"/>
    <property type="match status" value="1"/>
</dbReference>
<dbReference type="InterPro" id="IPR001283">
    <property type="entry name" value="CRISP-related"/>
</dbReference>
<dbReference type="EMBL" id="WTYC01000004">
    <property type="protein sequence ID" value="MXO48458.1"/>
    <property type="molecule type" value="Genomic_DNA"/>
</dbReference>
<comment type="caution">
    <text evidence="3">The sequence shown here is derived from an EMBL/GenBank/DDBJ whole genome shotgun (WGS) entry which is preliminary data.</text>
</comment>
<dbReference type="PRINTS" id="PR00838">
    <property type="entry name" value="V5ALLERGEN"/>
</dbReference>
<keyword evidence="4" id="KW-1185">Reference proteome</keyword>
<protein>
    <submittedName>
        <fullName evidence="3">SCP-like extracellular</fullName>
    </submittedName>
</protein>
<dbReference type="AlphaFoldDB" id="A0A844XTZ7"/>
<feature type="chain" id="PRO_5032759721" evidence="1">
    <location>
        <begin position="26"/>
        <end position="193"/>
    </location>
</feature>
<dbReference type="Pfam" id="PF00188">
    <property type="entry name" value="CAP"/>
    <property type="match status" value="1"/>
</dbReference>
<evidence type="ECO:0000259" key="2">
    <source>
        <dbReference type="SMART" id="SM00198"/>
    </source>
</evidence>
<dbReference type="PANTHER" id="PTHR10334">
    <property type="entry name" value="CYSTEINE-RICH SECRETORY PROTEIN-RELATED"/>
    <property type="match status" value="1"/>
</dbReference>
<dbReference type="GO" id="GO:0005576">
    <property type="term" value="C:extracellular region"/>
    <property type="evidence" value="ECO:0007669"/>
    <property type="project" value="InterPro"/>
</dbReference>
<dbReference type="InterPro" id="IPR002413">
    <property type="entry name" value="V5_allergen-like"/>
</dbReference>
<name>A0A844XTZ7_9SPHN</name>
<dbReference type="Proteomes" id="UP000448199">
    <property type="component" value="Unassembled WGS sequence"/>
</dbReference>
<feature type="domain" description="SCP" evidence="2">
    <location>
        <begin position="50"/>
        <end position="189"/>
    </location>
</feature>
<reference evidence="3 4" key="1">
    <citation type="submission" date="2019-12" db="EMBL/GenBank/DDBJ databases">
        <title>Genomic-based taxomic classification of the family Erythrobacteraceae.</title>
        <authorList>
            <person name="Xu L."/>
        </authorList>
    </citation>
    <scope>NUCLEOTIDE SEQUENCE [LARGE SCALE GENOMIC DNA]</scope>
    <source>
        <strain evidence="3 4">DSM 17792</strain>
    </source>
</reference>
<dbReference type="PRINTS" id="PR00837">
    <property type="entry name" value="V5TPXLIKE"/>
</dbReference>
<dbReference type="OrthoDB" id="9794228at2"/>
<dbReference type="SUPFAM" id="SSF55797">
    <property type="entry name" value="PR-1-like"/>
    <property type="match status" value="1"/>
</dbReference>
<evidence type="ECO:0000313" key="4">
    <source>
        <dbReference type="Proteomes" id="UP000448199"/>
    </source>
</evidence>
<dbReference type="InterPro" id="IPR018244">
    <property type="entry name" value="Allrgn_V5/Tpx1_CS"/>
</dbReference>
<accession>A0A844XTZ7</accession>
<dbReference type="InterPro" id="IPR035940">
    <property type="entry name" value="CAP_sf"/>
</dbReference>
<dbReference type="SMART" id="SM00198">
    <property type="entry name" value="SCP"/>
    <property type="match status" value="1"/>
</dbReference>
<evidence type="ECO:0000256" key="1">
    <source>
        <dbReference type="SAM" id="SignalP"/>
    </source>
</evidence>
<gene>
    <name evidence="3" type="ORF">GRI69_09330</name>
</gene>
<organism evidence="3 4">
    <name type="scientific">Qipengyuania vulgaris</name>
    <dbReference type="NCBI Taxonomy" id="291985"/>
    <lineage>
        <taxon>Bacteria</taxon>
        <taxon>Pseudomonadati</taxon>
        <taxon>Pseudomonadota</taxon>
        <taxon>Alphaproteobacteria</taxon>
        <taxon>Sphingomonadales</taxon>
        <taxon>Erythrobacteraceae</taxon>
        <taxon>Qipengyuania</taxon>
    </lineage>
</organism>
<proteinExistence type="predicted"/>
<feature type="signal peptide" evidence="1">
    <location>
        <begin position="1"/>
        <end position="25"/>
    </location>
</feature>
<dbReference type="RefSeq" id="WP_160728012.1">
    <property type="nucleotide sequence ID" value="NZ_WTYC01000004.1"/>
</dbReference>
<sequence>MDGSKILIAASAAFAALCATGTTVAASASNNAPGNGHRMGATYDNRMDDRLASRMLDAHNHERQRLGLPKLKWNRALEREAQQWGRELASRGRLEHADRRTRNSTGENLWMGSQGQWDVLVGLDLMIDEKKHYRHGNFPEISSTGKWADVAHYTQIVWRNTQEVGCSVVNDRGWDVLVCRYWPAGNVWGQKAY</sequence>
<dbReference type="InterPro" id="IPR014044">
    <property type="entry name" value="CAP_dom"/>
</dbReference>
<dbReference type="PROSITE" id="PS01010">
    <property type="entry name" value="CRISP_2"/>
    <property type="match status" value="1"/>
</dbReference>
<evidence type="ECO:0000313" key="3">
    <source>
        <dbReference type="EMBL" id="MXO48458.1"/>
    </source>
</evidence>